<evidence type="ECO:0000256" key="4">
    <source>
        <dbReference type="ARBA" id="ARBA00022737"/>
    </source>
</evidence>
<dbReference type="GO" id="GO:0006089">
    <property type="term" value="P:lactate metabolic process"/>
    <property type="evidence" value="ECO:0007669"/>
    <property type="project" value="InterPro"/>
</dbReference>
<evidence type="ECO:0000256" key="7">
    <source>
        <dbReference type="ARBA" id="ARBA00023014"/>
    </source>
</evidence>
<protein>
    <submittedName>
        <fullName evidence="9">4Fe-4S ferredoxin</fullName>
    </submittedName>
</protein>
<dbReference type="GO" id="GO:0046872">
    <property type="term" value="F:metal ion binding"/>
    <property type="evidence" value="ECO:0007669"/>
    <property type="project" value="UniProtKB-KW"/>
</dbReference>
<dbReference type="PANTHER" id="PTHR47153">
    <property type="entry name" value="LACTATE UTILIZATION PROTEIN B"/>
    <property type="match status" value="1"/>
</dbReference>
<evidence type="ECO:0000256" key="3">
    <source>
        <dbReference type="ARBA" id="ARBA00022723"/>
    </source>
</evidence>
<keyword evidence="2" id="KW-0004">4Fe-4S</keyword>
<keyword evidence="7" id="KW-0411">Iron-sulfur</keyword>
<reference evidence="9 10" key="1">
    <citation type="submission" date="2014-07" db="EMBL/GenBank/DDBJ databases">
        <authorList>
            <person name="McCorrison J."/>
            <person name="Sanka R."/>
            <person name="Torralba M."/>
            <person name="Gillis M."/>
            <person name="Haft D.H."/>
            <person name="Methe B."/>
            <person name="Sutton G."/>
            <person name="Nelson K.E."/>
        </authorList>
    </citation>
    <scope>NUCLEOTIDE SEQUENCE [LARGE SCALE GENOMIC DNA]</scope>
    <source>
        <strain evidence="9 10">DNF00320</strain>
    </source>
</reference>
<dbReference type="Gene3D" id="1.10.1060.10">
    <property type="entry name" value="Alpha-helical ferredoxin"/>
    <property type="match status" value="1"/>
</dbReference>
<keyword evidence="3" id="KW-0479">Metal-binding</keyword>
<proteinExistence type="predicted"/>
<dbReference type="InterPro" id="IPR017900">
    <property type="entry name" value="4Fe4S_Fe_S_CS"/>
</dbReference>
<dbReference type="InterPro" id="IPR024185">
    <property type="entry name" value="FTHF_cligase-like_sf"/>
</dbReference>
<evidence type="ECO:0000256" key="2">
    <source>
        <dbReference type="ARBA" id="ARBA00022485"/>
    </source>
</evidence>
<dbReference type="InterPro" id="IPR003741">
    <property type="entry name" value="LUD_dom"/>
</dbReference>
<dbReference type="PROSITE" id="PS51379">
    <property type="entry name" value="4FE4S_FER_2"/>
    <property type="match status" value="1"/>
</dbReference>
<dbReference type="EMBL" id="JRNQ01000020">
    <property type="protein sequence ID" value="KGF45070.1"/>
    <property type="molecule type" value="Genomic_DNA"/>
</dbReference>
<keyword evidence="4" id="KW-0677">Repeat</keyword>
<dbReference type="RefSeq" id="WP_036866538.1">
    <property type="nucleotide sequence ID" value="NZ_JRNQ01000020.1"/>
</dbReference>
<organism evidence="9 10">
    <name type="scientific">Prevotella bivia DNF00320</name>
    <dbReference type="NCBI Taxonomy" id="1401068"/>
    <lineage>
        <taxon>Bacteria</taxon>
        <taxon>Pseudomonadati</taxon>
        <taxon>Bacteroidota</taxon>
        <taxon>Bacteroidia</taxon>
        <taxon>Bacteroidales</taxon>
        <taxon>Prevotellaceae</taxon>
        <taxon>Prevotella</taxon>
    </lineage>
</organism>
<dbReference type="InterPro" id="IPR037171">
    <property type="entry name" value="NagB/RpiA_transferase-like"/>
</dbReference>
<evidence type="ECO:0000259" key="8">
    <source>
        <dbReference type="PROSITE" id="PS51379"/>
    </source>
</evidence>
<sequence length="471" mass="53321">MSTYHSKKAAEFLKNKEKITRHDKTFWGLRQKRDAMAMALPEWEELREISSQIKAHTITHLADYIEQFVENLEKNGVIVHYANDAQEFNEIAYGILESHKVSKLVKSKSMLTEECEMNKYLIKRGIDVVETDLGERILQLMHMKPSHIVVPASHISREDVGKTFEDLEISYEKGNYDPTYLTHAARLSLRHEFEAAQAGMTGCNFGIADTGDCVVCTNEGNADMVASLPKLHIVAMGIEKIIPDFDALAVYQRLLARSGTGQPTTAYTSHYRKPRPSGEMHVILVDNGRSKMLRDEDHWSSLKCIRCGACMNTCPVYRRTTGYSYSYFIPGPIGINLGMLHDPEKYSGNVSACSLCLSCDHVCPAKVNPGSQIYNWRQRLQEYGTANTEKKVMAEGMKTVFSSYALYDAITKKSSLANYIPSKWLNNKTLNPWSIGHEMPKMAKMPFHAIFKKAMKELEKEKKQASKNPIL</sequence>
<accession>A0A096ADS8</accession>
<dbReference type="InterPro" id="IPR009051">
    <property type="entry name" value="Helical_ferredxn"/>
</dbReference>
<comment type="caution">
    <text evidence="9">The sequence shown here is derived from an EMBL/GenBank/DDBJ whole genome shotgun (WGS) entry which is preliminary data.</text>
</comment>
<dbReference type="AlphaFoldDB" id="A0A096ADS8"/>
<evidence type="ECO:0000256" key="1">
    <source>
        <dbReference type="ARBA" id="ARBA00022448"/>
    </source>
</evidence>
<evidence type="ECO:0000313" key="9">
    <source>
        <dbReference type="EMBL" id="KGF45070.1"/>
    </source>
</evidence>
<dbReference type="OrthoDB" id="9782337at2"/>
<dbReference type="GO" id="GO:0051539">
    <property type="term" value="F:4 iron, 4 sulfur cluster binding"/>
    <property type="evidence" value="ECO:0007669"/>
    <property type="project" value="UniProtKB-KW"/>
</dbReference>
<keyword evidence="5" id="KW-0249">Electron transport</keyword>
<dbReference type="Gene3D" id="3.40.50.10420">
    <property type="entry name" value="NagB/RpiA/CoA transferase-like"/>
    <property type="match status" value="1"/>
</dbReference>
<keyword evidence="6" id="KW-0408">Iron</keyword>
<dbReference type="Pfam" id="PF13183">
    <property type="entry name" value="Fer4_8"/>
    <property type="match status" value="1"/>
</dbReference>
<dbReference type="Pfam" id="PF02589">
    <property type="entry name" value="LUD_dom"/>
    <property type="match status" value="1"/>
</dbReference>
<feature type="domain" description="4Fe-4S ferredoxin-type" evidence="8">
    <location>
        <begin position="295"/>
        <end position="324"/>
    </location>
</feature>
<dbReference type="PANTHER" id="PTHR47153:SF2">
    <property type="entry name" value="LACTATE UTILIZATION PROTEIN B"/>
    <property type="match status" value="1"/>
</dbReference>
<dbReference type="SUPFAM" id="SSF100950">
    <property type="entry name" value="NagB/RpiA/CoA transferase-like"/>
    <property type="match status" value="1"/>
</dbReference>
<dbReference type="PROSITE" id="PS00198">
    <property type="entry name" value="4FE4S_FER_1"/>
    <property type="match status" value="2"/>
</dbReference>
<dbReference type="InterPro" id="IPR004452">
    <property type="entry name" value="LutB/LldF"/>
</dbReference>
<dbReference type="SUPFAM" id="SSF46548">
    <property type="entry name" value="alpha-helical ferredoxin"/>
    <property type="match status" value="1"/>
</dbReference>
<gene>
    <name evidence="9" type="ORF">HMPREF0647_04135</name>
</gene>
<evidence type="ECO:0000256" key="6">
    <source>
        <dbReference type="ARBA" id="ARBA00023004"/>
    </source>
</evidence>
<keyword evidence="1" id="KW-0813">Transport</keyword>
<dbReference type="InterPro" id="IPR017896">
    <property type="entry name" value="4Fe4S_Fe-S-bd"/>
</dbReference>
<dbReference type="Proteomes" id="UP000029525">
    <property type="component" value="Unassembled WGS sequence"/>
</dbReference>
<evidence type="ECO:0000256" key="5">
    <source>
        <dbReference type="ARBA" id="ARBA00022982"/>
    </source>
</evidence>
<evidence type="ECO:0000313" key="10">
    <source>
        <dbReference type="Proteomes" id="UP000029525"/>
    </source>
</evidence>
<name>A0A096ADS8_9BACT</name>